<dbReference type="EMBL" id="FRXN01000001">
    <property type="protein sequence ID" value="SHO60864.1"/>
    <property type="molecule type" value="Genomic_DNA"/>
</dbReference>
<evidence type="ECO:0000313" key="1">
    <source>
        <dbReference type="EMBL" id="SHO60864.1"/>
    </source>
</evidence>
<sequence>MNKFLSSPFLTFLFSGIVLFSCSTKDEESKKSLTVQINENNIIPFDEAIESIEFIPLKNDSDSPVNLNCSVWRLLVQDERIIYSTICNPDAKIHLYDLSGEHLKTIDKAGDGPEEYQFIQGMNLIQDTLTISVGSGVLKSFLLPDFEFIGSQKLSELFPFLLTFLEYSPGQWLVSPMFMGELDENGTYPVFKNYNSATNSISDLPLRATALTAEISEGEIAQIDPQTHLLNYAFSDTLFLFKEGKTEAFSVIDFGNRKMAKVDLGMDAQDFEATVVNQPYAFNMGKIWYTDSISRIKTFALSPNPNMDISNMRSFPIHEVFINHENNQAVAFPSFAGWSNGFGDAKDGYFYDVLQTEDWIYALEKGSFGSFGEVLEKQLSELNGFEDPILIKYKVKFD</sequence>
<dbReference type="PROSITE" id="PS51257">
    <property type="entry name" value="PROKAR_LIPOPROTEIN"/>
    <property type="match status" value="1"/>
</dbReference>
<dbReference type="RefSeq" id="WP_073570687.1">
    <property type="nucleotide sequence ID" value="NZ_FRXN01000001.1"/>
</dbReference>
<gene>
    <name evidence="1" type="ORF">SAMN04488108_1080</name>
</gene>
<name>A0A1M7Z7N9_9BACT</name>
<proteinExistence type="predicted"/>
<reference evidence="2" key="1">
    <citation type="submission" date="2016-12" db="EMBL/GenBank/DDBJ databases">
        <authorList>
            <person name="Varghese N."/>
            <person name="Submissions S."/>
        </authorList>
    </citation>
    <scope>NUCLEOTIDE SEQUENCE [LARGE SCALE GENOMIC DNA]</scope>
    <source>
        <strain evidence="2">DSM 25035</strain>
    </source>
</reference>
<dbReference type="AlphaFoldDB" id="A0A1M7Z7N9"/>
<evidence type="ECO:0000313" key="2">
    <source>
        <dbReference type="Proteomes" id="UP000184609"/>
    </source>
</evidence>
<dbReference type="OrthoDB" id="832665at2"/>
<organism evidence="1 2">
    <name type="scientific">Algoriphagus zhangzhouensis</name>
    <dbReference type="NCBI Taxonomy" id="1073327"/>
    <lineage>
        <taxon>Bacteria</taxon>
        <taxon>Pseudomonadati</taxon>
        <taxon>Bacteroidota</taxon>
        <taxon>Cytophagia</taxon>
        <taxon>Cytophagales</taxon>
        <taxon>Cyclobacteriaceae</taxon>
        <taxon>Algoriphagus</taxon>
    </lineage>
</organism>
<dbReference type="Proteomes" id="UP000184609">
    <property type="component" value="Unassembled WGS sequence"/>
</dbReference>
<accession>A0A1M7Z7N9</accession>
<protein>
    <recommendedName>
        <fullName evidence="3">6-bladed beta-propeller protein</fullName>
    </recommendedName>
</protein>
<dbReference type="Pfam" id="PF17170">
    <property type="entry name" value="DUF5128"/>
    <property type="match status" value="1"/>
</dbReference>
<keyword evidence="2" id="KW-1185">Reference proteome</keyword>
<evidence type="ECO:0008006" key="3">
    <source>
        <dbReference type="Google" id="ProtNLM"/>
    </source>
</evidence>